<dbReference type="Gene3D" id="2.120.10.30">
    <property type="entry name" value="TolB, C-terminal domain"/>
    <property type="match status" value="1"/>
</dbReference>
<evidence type="ECO:0000313" key="1">
    <source>
        <dbReference type="EMBL" id="KAK9114605.1"/>
    </source>
</evidence>
<reference evidence="1 2" key="1">
    <citation type="submission" date="2024-01" db="EMBL/GenBank/DDBJ databases">
        <title>Genome assemblies of Stephania.</title>
        <authorList>
            <person name="Yang L."/>
        </authorList>
    </citation>
    <scope>NUCLEOTIDE SEQUENCE [LARGE SCALE GENOMIC DNA]</scope>
    <source>
        <strain evidence="1">YNDBR</strain>
        <tissue evidence="1">Leaf</tissue>
    </source>
</reference>
<dbReference type="InterPro" id="IPR011042">
    <property type="entry name" value="6-blade_b-propeller_TolB-like"/>
</dbReference>
<protein>
    <submittedName>
        <fullName evidence="1">Uncharacterized protein</fullName>
    </submittedName>
</protein>
<organism evidence="1 2">
    <name type="scientific">Stephania yunnanensis</name>
    <dbReference type="NCBI Taxonomy" id="152371"/>
    <lineage>
        <taxon>Eukaryota</taxon>
        <taxon>Viridiplantae</taxon>
        <taxon>Streptophyta</taxon>
        <taxon>Embryophyta</taxon>
        <taxon>Tracheophyta</taxon>
        <taxon>Spermatophyta</taxon>
        <taxon>Magnoliopsida</taxon>
        <taxon>Ranunculales</taxon>
        <taxon>Menispermaceae</taxon>
        <taxon>Menispermoideae</taxon>
        <taxon>Cissampelideae</taxon>
        <taxon>Stephania</taxon>
    </lineage>
</organism>
<dbReference type="EMBL" id="JBBNAF010000009">
    <property type="protein sequence ID" value="KAK9114605.1"/>
    <property type="molecule type" value="Genomic_DNA"/>
</dbReference>
<accession>A0AAP0IG04</accession>
<name>A0AAP0IG04_9MAGN</name>
<dbReference type="Proteomes" id="UP001420932">
    <property type="component" value="Unassembled WGS sequence"/>
</dbReference>
<comment type="caution">
    <text evidence="1">The sequence shown here is derived from an EMBL/GenBank/DDBJ whole genome shotgun (WGS) entry which is preliminary data.</text>
</comment>
<evidence type="ECO:0000313" key="2">
    <source>
        <dbReference type="Proteomes" id="UP001420932"/>
    </source>
</evidence>
<dbReference type="AlphaFoldDB" id="A0AAP0IG04"/>
<gene>
    <name evidence="1" type="ORF">Syun_021402</name>
</gene>
<keyword evidence="2" id="KW-1185">Reference proteome</keyword>
<proteinExistence type="predicted"/>
<sequence length="100" mass="11172">MPDNIKRNKRGEFWVAIVFDGGLLKKCVISNRTRNGDHYYGLADTLESSATKFIEKCMVLKELEDLGGAFQSITELNENVDGTLFLGSLSMPYVGIYEST</sequence>